<gene>
    <name evidence="1" type="ORF">IAA98_13810</name>
</gene>
<sequence>MRPPVAGPTRPQPFERAVAELESALWRPELSVEEMPAPQRIAPWSTAITADVTIAGDEVGTGRLVLLHDPAGNPAWDGIFRCVTFARAEVDPEMVTDPLLPGVGWSWLTDSLDAHEAAFIAPSGTVTAVSSESFGAMADEPKRAEVEIRASWTPELAEDGSGFAAHLAAWGDLLCTVAGLPPLPTGVVPMTPRRSPGSRSR</sequence>
<protein>
    <submittedName>
        <fullName evidence="1">DUF3000 domain-containing protein</fullName>
    </submittedName>
</protein>
<dbReference type="Proteomes" id="UP000886842">
    <property type="component" value="Unassembled WGS sequence"/>
</dbReference>
<proteinExistence type="predicted"/>
<dbReference type="EMBL" id="DVLP01000401">
    <property type="protein sequence ID" value="HIT76653.1"/>
    <property type="molecule type" value="Genomic_DNA"/>
</dbReference>
<evidence type="ECO:0000313" key="2">
    <source>
        <dbReference type="Proteomes" id="UP000886842"/>
    </source>
</evidence>
<accession>A0A9D1KPQ7</accession>
<dbReference type="Pfam" id="PF11452">
    <property type="entry name" value="DUF3000"/>
    <property type="match status" value="1"/>
</dbReference>
<name>A0A9D1KPQ7_9ACTN</name>
<reference evidence="1" key="1">
    <citation type="submission" date="2020-10" db="EMBL/GenBank/DDBJ databases">
        <authorList>
            <person name="Gilroy R."/>
        </authorList>
    </citation>
    <scope>NUCLEOTIDE SEQUENCE</scope>
    <source>
        <strain evidence="1">ChiGjej1B1-24693</strain>
    </source>
</reference>
<reference evidence="1" key="2">
    <citation type="journal article" date="2021" name="PeerJ">
        <title>Extensive microbial diversity within the chicken gut microbiome revealed by metagenomics and culture.</title>
        <authorList>
            <person name="Gilroy R."/>
            <person name="Ravi A."/>
            <person name="Getino M."/>
            <person name="Pursley I."/>
            <person name="Horton D.L."/>
            <person name="Alikhan N.F."/>
            <person name="Baker D."/>
            <person name="Gharbi K."/>
            <person name="Hall N."/>
            <person name="Watson M."/>
            <person name="Adriaenssens E.M."/>
            <person name="Foster-Nyarko E."/>
            <person name="Jarju S."/>
            <person name="Secka A."/>
            <person name="Antonio M."/>
            <person name="Oren A."/>
            <person name="Chaudhuri R.R."/>
            <person name="La Ragione R."/>
            <person name="Hildebrand F."/>
            <person name="Pallen M.J."/>
        </authorList>
    </citation>
    <scope>NUCLEOTIDE SEQUENCE</scope>
    <source>
        <strain evidence="1">ChiGjej1B1-24693</strain>
    </source>
</reference>
<comment type="caution">
    <text evidence="1">The sequence shown here is derived from an EMBL/GenBank/DDBJ whole genome shotgun (WGS) entry which is preliminary data.</text>
</comment>
<evidence type="ECO:0000313" key="1">
    <source>
        <dbReference type="EMBL" id="HIT76653.1"/>
    </source>
</evidence>
<dbReference type="AlphaFoldDB" id="A0A9D1KPQ7"/>
<dbReference type="InterPro" id="IPR021555">
    <property type="entry name" value="DUF3000"/>
</dbReference>
<organism evidence="1 2">
    <name type="scientific">Candidatus Avipropionibacterium avicola</name>
    <dbReference type="NCBI Taxonomy" id="2840701"/>
    <lineage>
        <taxon>Bacteria</taxon>
        <taxon>Bacillati</taxon>
        <taxon>Actinomycetota</taxon>
        <taxon>Actinomycetes</taxon>
        <taxon>Propionibacteriales</taxon>
        <taxon>Propionibacteriaceae</taxon>
        <taxon>Propionibacteriaceae incertae sedis</taxon>
        <taxon>Candidatus Avipropionibacterium</taxon>
    </lineage>
</organism>